<dbReference type="Proteomes" id="UP000248039">
    <property type="component" value="Unassembled WGS sequence"/>
</dbReference>
<organism evidence="1 2">
    <name type="scientific">Streptomyces tateyamensis</name>
    <dbReference type="NCBI Taxonomy" id="565073"/>
    <lineage>
        <taxon>Bacteria</taxon>
        <taxon>Bacillati</taxon>
        <taxon>Actinomycetota</taxon>
        <taxon>Actinomycetes</taxon>
        <taxon>Kitasatosporales</taxon>
        <taxon>Streptomycetaceae</taxon>
        <taxon>Streptomyces</taxon>
    </lineage>
</organism>
<evidence type="ECO:0000313" key="1">
    <source>
        <dbReference type="EMBL" id="PYC63407.1"/>
    </source>
</evidence>
<sequence>MCGSASMGASWPLATPMSDSRAYQQHDCTESNENTATFDAMLQHYAIAQPSGVEGLRYYSADTAFNGPDTLKFPH</sequence>
<comment type="caution">
    <text evidence="1">The sequence shown here is derived from an EMBL/GenBank/DDBJ whole genome shotgun (WGS) entry which is preliminary data.</text>
</comment>
<gene>
    <name evidence="1" type="ORF">C7C46_33190</name>
</gene>
<accession>A0A2V4NWU1</accession>
<proteinExistence type="predicted"/>
<dbReference type="EMBL" id="PYBW01000256">
    <property type="protein sequence ID" value="PYC63407.1"/>
    <property type="molecule type" value="Genomic_DNA"/>
</dbReference>
<reference evidence="1 2" key="1">
    <citation type="submission" date="2018-03" db="EMBL/GenBank/DDBJ databases">
        <title>Bioinformatic expansion and discovery of thiopeptide antibiotics.</title>
        <authorList>
            <person name="Schwalen C.J."/>
            <person name="Hudson G.A."/>
            <person name="Mitchell D.A."/>
        </authorList>
    </citation>
    <scope>NUCLEOTIDE SEQUENCE [LARGE SCALE GENOMIC DNA]</scope>
    <source>
        <strain evidence="1 2">ATCC 21389</strain>
    </source>
</reference>
<dbReference type="AlphaFoldDB" id="A0A2V4NWU1"/>
<name>A0A2V4NWU1_9ACTN</name>
<evidence type="ECO:0000313" key="2">
    <source>
        <dbReference type="Proteomes" id="UP000248039"/>
    </source>
</evidence>
<protein>
    <submittedName>
        <fullName evidence="1">Uncharacterized protein</fullName>
    </submittedName>
</protein>
<keyword evidence="2" id="KW-1185">Reference proteome</keyword>